<evidence type="ECO:0000259" key="8">
    <source>
        <dbReference type="Pfam" id="PF20684"/>
    </source>
</evidence>
<protein>
    <recommendedName>
        <fullName evidence="8">Rhodopsin domain-containing protein</fullName>
    </recommendedName>
</protein>
<evidence type="ECO:0000256" key="7">
    <source>
        <dbReference type="SAM" id="Phobius"/>
    </source>
</evidence>
<dbReference type="PANTHER" id="PTHR33048">
    <property type="entry name" value="PTH11-LIKE INTEGRAL MEMBRANE PROTEIN (AFU_ORTHOLOGUE AFUA_5G11245)"/>
    <property type="match status" value="1"/>
</dbReference>
<feature type="transmembrane region" description="Helical" evidence="7">
    <location>
        <begin position="210"/>
        <end position="230"/>
    </location>
</feature>
<dbReference type="Pfam" id="PF20684">
    <property type="entry name" value="Fung_rhodopsin"/>
    <property type="match status" value="1"/>
</dbReference>
<feature type="transmembrane region" description="Helical" evidence="7">
    <location>
        <begin position="56"/>
        <end position="76"/>
    </location>
</feature>
<feature type="transmembrane region" description="Helical" evidence="7">
    <location>
        <begin position="242"/>
        <end position="262"/>
    </location>
</feature>
<dbReference type="AlphaFoldDB" id="A0AAN8MTG6"/>
<gene>
    <name evidence="9" type="ORF">TWF718_000135</name>
</gene>
<evidence type="ECO:0000256" key="2">
    <source>
        <dbReference type="ARBA" id="ARBA00022692"/>
    </source>
</evidence>
<dbReference type="GO" id="GO:0016020">
    <property type="term" value="C:membrane"/>
    <property type="evidence" value="ECO:0007669"/>
    <property type="project" value="UniProtKB-SubCell"/>
</dbReference>
<dbReference type="InterPro" id="IPR052337">
    <property type="entry name" value="SAT4-like"/>
</dbReference>
<dbReference type="PANTHER" id="PTHR33048:SF47">
    <property type="entry name" value="INTEGRAL MEMBRANE PROTEIN-RELATED"/>
    <property type="match status" value="1"/>
</dbReference>
<sequence length="420" mass="46117">MAEGIPAHGSELVVCIIAAPIVSMVLCTGGIAARLFTRVRFANQELFLEDWLVIGPAYICTMGVAIAMMVATRYGLGWHKSTGISPANIEKTMKTIYAIQIPLLVAVGTIRTSLLLFIQRLSHTCSWSVYIIATALLPINIIHILVAIFTSIFRCNPVRTIWDYNSLSYTCMHRAVGYTLVTIGLAIDVAIFVLPAILVVRLNITRKKKLQSIVMFALGGGGCIVEGLRFGQLRDAETSDDITYTSGIIIIFIFFQVVLGLLCCCAPAMKVFAASTFASKFKCTKYLVSDSTEDVRETDPTRDPPSVARNPEGRDLESAPESFYEEASISESAGWVPATERIEMETRNPDVENDIKDEHGMVVKERKILDLKEVLELDSQKRAVLELPLDGEGPGTAKSGSSGRTLDEFQATPVEWGRQL</sequence>
<comment type="subcellular location">
    <subcellularLocation>
        <location evidence="1">Membrane</location>
        <topology evidence="1">Multi-pass membrane protein</topology>
    </subcellularLocation>
</comment>
<comment type="caution">
    <text evidence="9">The sequence shown here is derived from an EMBL/GenBank/DDBJ whole genome shotgun (WGS) entry which is preliminary data.</text>
</comment>
<accession>A0AAN8MTG6</accession>
<dbReference type="InterPro" id="IPR049326">
    <property type="entry name" value="Rhodopsin_dom_fungi"/>
</dbReference>
<evidence type="ECO:0000256" key="5">
    <source>
        <dbReference type="ARBA" id="ARBA00038359"/>
    </source>
</evidence>
<dbReference type="EMBL" id="JAVHNR010000001">
    <property type="protein sequence ID" value="KAK6355747.1"/>
    <property type="molecule type" value="Genomic_DNA"/>
</dbReference>
<feature type="domain" description="Rhodopsin" evidence="8">
    <location>
        <begin position="33"/>
        <end position="272"/>
    </location>
</feature>
<feature type="transmembrane region" description="Helical" evidence="7">
    <location>
        <begin position="12"/>
        <end position="36"/>
    </location>
</feature>
<evidence type="ECO:0000256" key="4">
    <source>
        <dbReference type="ARBA" id="ARBA00023136"/>
    </source>
</evidence>
<evidence type="ECO:0000313" key="9">
    <source>
        <dbReference type="EMBL" id="KAK6355747.1"/>
    </source>
</evidence>
<evidence type="ECO:0000256" key="3">
    <source>
        <dbReference type="ARBA" id="ARBA00022989"/>
    </source>
</evidence>
<feature type="transmembrane region" description="Helical" evidence="7">
    <location>
        <begin position="130"/>
        <end position="154"/>
    </location>
</feature>
<name>A0AAN8MTG6_9PEZI</name>
<dbReference type="Proteomes" id="UP001313282">
    <property type="component" value="Unassembled WGS sequence"/>
</dbReference>
<evidence type="ECO:0000313" key="10">
    <source>
        <dbReference type="Proteomes" id="UP001313282"/>
    </source>
</evidence>
<evidence type="ECO:0000256" key="1">
    <source>
        <dbReference type="ARBA" id="ARBA00004141"/>
    </source>
</evidence>
<feature type="region of interest" description="Disordered" evidence="6">
    <location>
        <begin position="293"/>
        <end position="338"/>
    </location>
</feature>
<feature type="region of interest" description="Disordered" evidence="6">
    <location>
        <begin position="387"/>
        <end position="420"/>
    </location>
</feature>
<keyword evidence="4 7" id="KW-0472">Membrane</keyword>
<feature type="transmembrane region" description="Helical" evidence="7">
    <location>
        <begin position="175"/>
        <end position="198"/>
    </location>
</feature>
<feature type="transmembrane region" description="Helical" evidence="7">
    <location>
        <begin position="97"/>
        <end position="118"/>
    </location>
</feature>
<proteinExistence type="inferred from homology"/>
<comment type="similarity">
    <text evidence="5">Belongs to the SAT4 family.</text>
</comment>
<keyword evidence="10" id="KW-1185">Reference proteome</keyword>
<keyword evidence="2 7" id="KW-0812">Transmembrane</keyword>
<keyword evidence="3 7" id="KW-1133">Transmembrane helix</keyword>
<feature type="compositionally biased region" description="Basic and acidic residues" evidence="6">
    <location>
        <begin position="293"/>
        <end position="302"/>
    </location>
</feature>
<organism evidence="9 10">
    <name type="scientific">Orbilia javanica</name>
    <dbReference type="NCBI Taxonomy" id="47235"/>
    <lineage>
        <taxon>Eukaryota</taxon>
        <taxon>Fungi</taxon>
        <taxon>Dikarya</taxon>
        <taxon>Ascomycota</taxon>
        <taxon>Pezizomycotina</taxon>
        <taxon>Orbiliomycetes</taxon>
        <taxon>Orbiliales</taxon>
        <taxon>Orbiliaceae</taxon>
        <taxon>Orbilia</taxon>
    </lineage>
</organism>
<evidence type="ECO:0000256" key="6">
    <source>
        <dbReference type="SAM" id="MobiDB-lite"/>
    </source>
</evidence>
<reference evidence="9 10" key="1">
    <citation type="submission" date="2019-10" db="EMBL/GenBank/DDBJ databases">
        <authorList>
            <person name="Palmer J.M."/>
        </authorList>
    </citation>
    <scope>NUCLEOTIDE SEQUENCE [LARGE SCALE GENOMIC DNA]</scope>
    <source>
        <strain evidence="9 10">TWF718</strain>
    </source>
</reference>